<feature type="domain" description="Methyltransferase type 11" evidence="1">
    <location>
        <begin position="133"/>
        <end position="227"/>
    </location>
</feature>
<dbReference type="GO" id="GO:0008757">
    <property type="term" value="F:S-adenosylmethionine-dependent methyltransferase activity"/>
    <property type="evidence" value="ECO:0007669"/>
    <property type="project" value="InterPro"/>
</dbReference>
<dbReference type="SUPFAM" id="SSF53335">
    <property type="entry name" value="S-adenosyl-L-methionine-dependent methyltransferases"/>
    <property type="match status" value="1"/>
</dbReference>
<reference evidence="2 3" key="1">
    <citation type="submission" date="2016-03" db="EMBL/GenBank/DDBJ databases">
        <title>Complete genome sequence of Shewanella psychrophila WP2, a deep sea bacterium isolated from west Pacific sediment.</title>
        <authorList>
            <person name="Xu G."/>
            <person name="Jian H."/>
        </authorList>
    </citation>
    <scope>NUCLEOTIDE SEQUENCE [LARGE SCALE GENOMIC DNA]</scope>
    <source>
        <strain evidence="2 3">WP2</strain>
    </source>
</reference>
<dbReference type="Pfam" id="PF08241">
    <property type="entry name" value="Methyltransf_11"/>
    <property type="match status" value="1"/>
</dbReference>
<evidence type="ECO:0000259" key="1">
    <source>
        <dbReference type="Pfam" id="PF08241"/>
    </source>
</evidence>
<name>A0A1S6HIW1_9GAMM</name>
<dbReference type="OrthoDB" id="529208at2"/>
<dbReference type="Gene3D" id="3.40.50.150">
    <property type="entry name" value="Vaccinia Virus protein VP39"/>
    <property type="match status" value="1"/>
</dbReference>
<keyword evidence="2" id="KW-0808">Transferase</keyword>
<dbReference type="RefSeq" id="WP_077750809.1">
    <property type="nucleotide sequence ID" value="NZ_CP014782.1"/>
</dbReference>
<keyword evidence="3" id="KW-1185">Reference proteome</keyword>
<gene>
    <name evidence="2" type="ORF">Sps_00235</name>
</gene>
<dbReference type="STRING" id="225848.Sps_00235"/>
<dbReference type="PANTHER" id="PTHR43591">
    <property type="entry name" value="METHYLTRANSFERASE"/>
    <property type="match status" value="1"/>
</dbReference>
<dbReference type="GO" id="GO:0032259">
    <property type="term" value="P:methylation"/>
    <property type="evidence" value="ECO:0007669"/>
    <property type="project" value="UniProtKB-KW"/>
</dbReference>
<dbReference type="KEGG" id="spsw:Sps_00235"/>
<proteinExistence type="predicted"/>
<dbReference type="InterPro" id="IPR013216">
    <property type="entry name" value="Methyltransf_11"/>
</dbReference>
<dbReference type="Proteomes" id="UP000189545">
    <property type="component" value="Chromosome"/>
</dbReference>
<dbReference type="AlphaFoldDB" id="A0A1S6HIW1"/>
<dbReference type="CDD" id="cd02440">
    <property type="entry name" value="AdoMet_MTases"/>
    <property type="match status" value="1"/>
</dbReference>
<protein>
    <submittedName>
        <fullName evidence="2">Methyltransferase family protein</fullName>
    </submittedName>
</protein>
<evidence type="ECO:0000313" key="3">
    <source>
        <dbReference type="Proteomes" id="UP000189545"/>
    </source>
</evidence>
<accession>A0A1S6HIW1</accession>
<evidence type="ECO:0000313" key="2">
    <source>
        <dbReference type="EMBL" id="AQS35455.1"/>
    </source>
</evidence>
<keyword evidence="2" id="KW-0489">Methyltransferase</keyword>
<dbReference type="EMBL" id="CP014782">
    <property type="protein sequence ID" value="AQS35455.1"/>
    <property type="molecule type" value="Genomic_DNA"/>
</dbReference>
<sequence length="303" mass="34566">MNEPKVADERLQVHIDELSSDPLILDWQNIDLPRTWADEINFKTRTNVGRLFRSLFKKGNGRADIPDSFPQGILGKETLPKYLQQEFHGIPNGNYSNNITRGYISAFDGTMLGKMKPVRKQIATWFRGCERVLDLGCAGGQMAAALKDEDIADVWGLDPSPYLLKHAAKAYPEVKFVQGLAEDLKFSDKRFDGITASFLFHEMPPKYIDLALDECHRVLDIGGLLAICEPSSIQFKSGWWQMFKGNGFTGLYFKWLAHHVYEPFVPAWHKQDIEQLLNRHGFEVLINRRGMPEHTVLARKCSL</sequence>
<organism evidence="2 3">
    <name type="scientific">Shewanella psychrophila</name>
    <dbReference type="NCBI Taxonomy" id="225848"/>
    <lineage>
        <taxon>Bacteria</taxon>
        <taxon>Pseudomonadati</taxon>
        <taxon>Pseudomonadota</taxon>
        <taxon>Gammaproteobacteria</taxon>
        <taxon>Alteromonadales</taxon>
        <taxon>Shewanellaceae</taxon>
        <taxon>Shewanella</taxon>
    </lineage>
</organism>
<dbReference type="InterPro" id="IPR029063">
    <property type="entry name" value="SAM-dependent_MTases_sf"/>
</dbReference>